<evidence type="ECO:0000259" key="8">
    <source>
        <dbReference type="PROSITE" id="PS50109"/>
    </source>
</evidence>
<accession>A0ABR5SJ72</accession>
<sequence length="237" mass="26354">MESNNRADNKEGSLDFSVVLASSVHDMKNSLGVLINHLDEVVETFKESEYSSGKLLSQLQYEAKRVNNNLIQLLSLYRLENSLYSLNISHTPLYDLIDEVVSQNMSLMEYKGIGIEIDCPDDLYWFIDKELIAGVLSSTMNNSFRYTKDMLRLSVYEKDSYLNICVEDNGVGYPPTMLGGGSGSNTRQISFTTGSTGLGIYFSEMVARFHKNKDKEGYISIANGGVLGGGIFCICLP</sequence>
<reference evidence="9 10" key="1">
    <citation type="submission" date="2015-11" db="EMBL/GenBank/DDBJ databases">
        <authorList>
            <person name="Lin W."/>
        </authorList>
    </citation>
    <scope>NUCLEOTIDE SEQUENCE [LARGE SCALE GENOMIC DNA]</scope>
    <source>
        <strain evidence="9 10">HCH-1</strain>
    </source>
</reference>
<dbReference type="InterPro" id="IPR036890">
    <property type="entry name" value="HATPase_C_sf"/>
</dbReference>
<keyword evidence="3 9" id="KW-0808">Transferase</keyword>
<feature type="domain" description="Histidine kinase" evidence="8">
    <location>
        <begin position="22"/>
        <end position="237"/>
    </location>
</feature>
<evidence type="ECO:0000256" key="4">
    <source>
        <dbReference type="ARBA" id="ARBA00022741"/>
    </source>
</evidence>
<keyword evidence="10" id="KW-1185">Reference proteome</keyword>
<keyword evidence="6" id="KW-0067">ATP-binding</keyword>
<evidence type="ECO:0000256" key="2">
    <source>
        <dbReference type="ARBA" id="ARBA00012438"/>
    </source>
</evidence>
<organism evidence="9 10">
    <name type="scientific">Candidatus Magnetominusculus xianensis</name>
    <dbReference type="NCBI Taxonomy" id="1748249"/>
    <lineage>
        <taxon>Bacteria</taxon>
        <taxon>Pseudomonadati</taxon>
        <taxon>Nitrospirota</taxon>
        <taxon>Nitrospiria</taxon>
        <taxon>Nitrospirales</taxon>
        <taxon>Nitrospiraceae</taxon>
        <taxon>Candidatus Magnetominusculus</taxon>
    </lineage>
</organism>
<gene>
    <name evidence="9" type="ORF">ASN18_1714</name>
</gene>
<keyword evidence="7" id="KW-0902">Two-component regulatory system</keyword>
<dbReference type="Gene3D" id="3.30.565.10">
    <property type="entry name" value="Histidine kinase-like ATPase, C-terminal domain"/>
    <property type="match status" value="1"/>
</dbReference>
<dbReference type="EMBL" id="LNQR01000060">
    <property type="protein sequence ID" value="KWT85580.1"/>
    <property type="molecule type" value="Genomic_DNA"/>
</dbReference>
<keyword evidence="5 9" id="KW-0418">Kinase</keyword>
<dbReference type="GO" id="GO:0004673">
    <property type="term" value="F:protein histidine kinase activity"/>
    <property type="evidence" value="ECO:0007669"/>
    <property type="project" value="UniProtKB-EC"/>
</dbReference>
<dbReference type="PANTHER" id="PTHR42878">
    <property type="entry name" value="TWO-COMPONENT HISTIDINE KINASE"/>
    <property type="match status" value="1"/>
</dbReference>
<protein>
    <recommendedName>
        <fullName evidence="2">histidine kinase</fullName>
        <ecNumber evidence="2">2.7.13.3</ecNumber>
    </recommendedName>
</protein>
<evidence type="ECO:0000256" key="7">
    <source>
        <dbReference type="ARBA" id="ARBA00023012"/>
    </source>
</evidence>
<dbReference type="RefSeq" id="WP_085052333.1">
    <property type="nucleotide sequence ID" value="NZ_LNQR01000060.1"/>
</dbReference>
<dbReference type="InterPro" id="IPR005467">
    <property type="entry name" value="His_kinase_dom"/>
</dbReference>
<dbReference type="EC" id="2.7.13.3" evidence="2"/>
<evidence type="ECO:0000313" key="10">
    <source>
        <dbReference type="Proteomes" id="UP000060487"/>
    </source>
</evidence>
<evidence type="ECO:0000256" key="3">
    <source>
        <dbReference type="ARBA" id="ARBA00022679"/>
    </source>
</evidence>
<evidence type="ECO:0000313" key="9">
    <source>
        <dbReference type="EMBL" id="KWT85580.1"/>
    </source>
</evidence>
<dbReference type="PANTHER" id="PTHR42878:SF7">
    <property type="entry name" value="SENSOR HISTIDINE KINASE GLRK"/>
    <property type="match status" value="1"/>
</dbReference>
<comment type="caution">
    <text evidence="9">The sequence shown here is derived from an EMBL/GenBank/DDBJ whole genome shotgun (WGS) entry which is preliminary data.</text>
</comment>
<evidence type="ECO:0000256" key="5">
    <source>
        <dbReference type="ARBA" id="ARBA00022777"/>
    </source>
</evidence>
<proteinExistence type="predicted"/>
<name>A0ABR5SJ72_9BACT</name>
<dbReference type="InterPro" id="IPR050351">
    <property type="entry name" value="BphY/WalK/GraS-like"/>
</dbReference>
<dbReference type="SUPFAM" id="SSF55874">
    <property type="entry name" value="ATPase domain of HSP90 chaperone/DNA topoisomerase II/histidine kinase"/>
    <property type="match status" value="1"/>
</dbReference>
<keyword evidence="4" id="KW-0547">Nucleotide-binding</keyword>
<dbReference type="PROSITE" id="PS50109">
    <property type="entry name" value="HIS_KIN"/>
    <property type="match status" value="1"/>
</dbReference>
<evidence type="ECO:0000256" key="6">
    <source>
        <dbReference type="ARBA" id="ARBA00022840"/>
    </source>
</evidence>
<evidence type="ECO:0000256" key="1">
    <source>
        <dbReference type="ARBA" id="ARBA00000085"/>
    </source>
</evidence>
<dbReference type="Proteomes" id="UP000060487">
    <property type="component" value="Unassembled WGS sequence"/>
</dbReference>
<comment type="catalytic activity">
    <reaction evidence="1">
        <text>ATP + protein L-histidine = ADP + protein N-phospho-L-histidine.</text>
        <dbReference type="EC" id="2.7.13.3"/>
    </reaction>
</comment>